<name>A0A068Z2A1_9GAMM</name>
<proteinExistence type="predicted"/>
<accession>A0A068Z2A1</accession>
<evidence type="ECO:0000313" key="1">
    <source>
        <dbReference type="EMBL" id="QLH64464.1"/>
    </source>
</evidence>
<gene>
    <name evidence="1" type="ORF">SYMBAF_16700</name>
</gene>
<protein>
    <submittedName>
        <fullName evidence="1">Uncharacterized protein</fullName>
    </submittedName>
</protein>
<reference evidence="1 2" key="1">
    <citation type="journal article" date="2014" name="Genome Announc.">
        <title>Whole-Genome Sequence of Serratia symbiotica Strain CWBI-2.3T, a Free-Living Symbiont of the Black Bean Aphid Aphis fabae.</title>
        <authorList>
            <person name="Foray V."/>
            <person name="Grigorescu A.S."/>
            <person name="Sabri A."/>
            <person name="Haubruge E."/>
            <person name="Lognay G."/>
            <person name="Francis F."/>
            <person name="Fauconnier M.L."/>
            <person name="Hance T."/>
            <person name="Thonart P."/>
        </authorList>
    </citation>
    <scope>NUCLEOTIDE SEQUENCE [LARGE SCALE GENOMIC DNA]</scope>
    <source>
        <strain evidence="1">CWBI-2.3</strain>
        <plasmid evidence="1 2">pSsAf2.3-1</plasmid>
    </source>
</reference>
<dbReference type="EMBL" id="CP050856">
    <property type="protein sequence ID" value="QLH64464.1"/>
    <property type="molecule type" value="Genomic_DNA"/>
</dbReference>
<organism evidence="1 2">
    <name type="scientific">Serratia symbiotica</name>
    <dbReference type="NCBI Taxonomy" id="138074"/>
    <lineage>
        <taxon>Bacteria</taxon>
        <taxon>Pseudomonadati</taxon>
        <taxon>Pseudomonadota</taxon>
        <taxon>Gammaproteobacteria</taxon>
        <taxon>Enterobacterales</taxon>
        <taxon>Yersiniaceae</taxon>
        <taxon>Serratia</taxon>
    </lineage>
</organism>
<dbReference type="GeneID" id="93738116"/>
<dbReference type="RefSeq" id="WP_040265179.1">
    <property type="nucleotide sequence ID" value="NZ_CP050856.1"/>
</dbReference>
<dbReference type="Proteomes" id="UP000042738">
    <property type="component" value="Plasmid pSsAf2.3-1"/>
</dbReference>
<sequence>MAHNKTMISEFQFDTQDEINQFMDSMFSNQKNITENEVLYRADTYKFATAEVKKMFIESGIARIQGQGK</sequence>
<dbReference type="AlphaFoldDB" id="A0A068Z2A1"/>
<geneLocation type="plasmid" evidence="1 2">
    <name>pSsAf2.3-1</name>
</geneLocation>
<keyword evidence="1" id="KW-0614">Plasmid</keyword>
<evidence type="ECO:0000313" key="2">
    <source>
        <dbReference type="Proteomes" id="UP000042738"/>
    </source>
</evidence>